<evidence type="ECO:0000313" key="2">
    <source>
        <dbReference type="EMBL" id="SAM76817.1"/>
    </source>
</evidence>
<dbReference type="Proteomes" id="UP000179920">
    <property type="component" value="Chromosome III"/>
</dbReference>
<sequence>MLGRQDQCDAIFYDNIADIEDLSYSKEDKFDEELTQPLEDVYHPPSEEDLALKGDLFSPEPSEIPPSETPAQSELPLIPSDIASDGSSNFKHQPSHQVLPMPDPRTVPYHVTKQNFDSDKILRQHQSYRKKFHKTWQTRPWLHPTTTAILIKKYPRHWPDNRTIRKSQDSLQNCGLLADILDPIYQAKAQLISLVLQPTVKQALNGEDCTHWKGAIKAEMDGLERMSIWEIVDKPQTQISLTPSLF</sequence>
<proteinExistence type="predicted"/>
<organism evidence="2 3">
    <name type="scientific">Ustilago bromivora</name>
    <dbReference type="NCBI Taxonomy" id="307758"/>
    <lineage>
        <taxon>Eukaryota</taxon>
        <taxon>Fungi</taxon>
        <taxon>Dikarya</taxon>
        <taxon>Basidiomycota</taxon>
        <taxon>Ustilaginomycotina</taxon>
        <taxon>Ustilaginomycetes</taxon>
        <taxon>Ustilaginales</taxon>
        <taxon>Ustilaginaceae</taxon>
        <taxon>Ustilago</taxon>
    </lineage>
</organism>
<feature type="compositionally biased region" description="Basic and acidic residues" evidence="1">
    <location>
        <begin position="40"/>
        <end position="52"/>
    </location>
</feature>
<dbReference type="EMBL" id="LT558119">
    <property type="protein sequence ID" value="SAM76817.1"/>
    <property type="molecule type" value="Genomic_DNA"/>
</dbReference>
<name>A0A1K0GL09_9BASI</name>
<accession>A0A1K0GL09</accession>
<gene>
    <name evidence="2" type="ORF">UBRO_20020</name>
</gene>
<protein>
    <submittedName>
        <fullName evidence="2">Uncharacterized protein</fullName>
    </submittedName>
</protein>
<feature type="compositionally biased region" description="Polar residues" evidence="1">
    <location>
        <begin position="85"/>
        <end position="96"/>
    </location>
</feature>
<evidence type="ECO:0000256" key="1">
    <source>
        <dbReference type="SAM" id="MobiDB-lite"/>
    </source>
</evidence>
<reference evidence="3" key="1">
    <citation type="submission" date="2016-04" db="EMBL/GenBank/DDBJ databases">
        <authorList>
            <person name="Guldener U."/>
            <person name="Guldener U."/>
        </authorList>
    </citation>
    <scope>NUCLEOTIDE SEQUENCE [LARGE SCALE GENOMIC DNA]</scope>
    <source>
        <strain evidence="3">UB2112</strain>
    </source>
</reference>
<evidence type="ECO:0000313" key="3">
    <source>
        <dbReference type="Proteomes" id="UP000179920"/>
    </source>
</evidence>
<dbReference type="AlphaFoldDB" id="A0A1K0GL09"/>
<feature type="region of interest" description="Disordered" evidence="1">
    <location>
        <begin position="28"/>
        <end position="103"/>
    </location>
</feature>